<dbReference type="Gene3D" id="4.10.450.10">
    <property type="entry name" value="Glucose Oxidase, domain 2"/>
    <property type="match status" value="1"/>
</dbReference>
<comment type="caution">
    <text evidence="8">The sequence shown here is derived from an EMBL/GenBank/DDBJ whole genome shotgun (WGS) entry which is preliminary data.</text>
</comment>
<dbReference type="InterPro" id="IPR036188">
    <property type="entry name" value="FAD/NAD-bd_sf"/>
</dbReference>
<keyword evidence="7" id="KW-0325">Glycoprotein</keyword>
<keyword evidence="4" id="KW-0732">Signal</keyword>
<reference evidence="8" key="1">
    <citation type="submission" date="2023-03" db="EMBL/GenBank/DDBJ databases">
        <title>Massive genome expansion in bonnet fungi (Mycena s.s.) driven by repeated elements and novel gene families across ecological guilds.</title>
        <authorList>
            <consortium name="Lawrence Berkeley National Laboratory"/>
            <person name="Harder C.B."/>
            <person name="Miyauchi S."/>
            <person name="Viragh M."/>
            <person name="Kuo A."/>
            <person name="Thoen E."/>
            <person name="Andreopoulos B."/>
            <person name="Lu D."/>
            <person name="Skrede I."/>
            <person name="Drula E."/>
            <person name="Henrissat B."/>
            <person name="Morin E."/>
            <person name="Kohler A."/>
            <person name="Barry K."/>
            <person name="LaButti K."/>
            <person name="Morin E."/>
            <person name="Salamov A."/>
            <person name="Lipzen A."/>
            <person name="Mereny Z."/>
            <person name="Hegedus B."/>
            <person name="Baldrian P."/>
            <person name="Stursova M."/>
            <person name="Weitz H."/>
            <person name="Taylor A."/>
            <person name="Grigoriev I.V."/>
            <person name="Nagy L.G."/>
            <person name="Martin F."/>
            <person name="Kauserud H."/>
        </authorList>
    </citation>
    <scope>NUCLEOTIDE SEQUENCE</scope>
    <source>
        <strain evidence="8">CBHHK002</strain>
    </source>
</reference>
<evidence type="ECO:0000256" key="4">
    <source>
        <dbReference type="ARBA" id="ARBA00022729"/>
    </source>
</evidence>
<dbReference type="Gene3D" id="3.50.50.60">
    <property type="entry name" value="FAD/NAD(P)-binding domain"/>
    <property type="match status" value="1"/>
</dbReference>
<dbReference type="Proteomes" id="UP001218218">
    <property type="component" value="Unassembled WGS sequence"/>
</dbReference>
<dbReference type="EMBL" id="JARIHO010000018">
    <property type="protein sequence ID" value="KAJ7347853.1"/>
    <property type="molecule type" value="Genomic_DNA"/>
</dbReference>
<protein>
    <recommendedName>
        <fullName evidence="10">Glucose-methanol-choline oxidoreductase N-terminal domain-containing protein</fullName>
    </recommendedName>
</protein>
<evidence type="ECO:0000313" key="9">
    <source>
        <dbReference type="Proteomes" id="UP001218218"/>
    </source>
</evidence>
<dbReference type="InterPro" id="IPR027424">
    <property type="entry name" value="Glucose_Oxidase_domain_2"/>
</dbReference>
<dbReference type="PANTHER" id="PTHR11552">
    <property type="entry name" value="GLUCOSE-METHANOL-CHOLINE GMC OXIDOREDUCTASE"/>
    <property type="match status" value="1"/>
</dbReference>
<keyword evidence="5" id="KW-0274">FAD</keyword>
<comment type="cofactor">
    <cofactor evidence="1">
        <name>FAD</name>
        <dbReference type="ChEBI" id="CHEBI:57692"/>
    </cofactor>
</comment>
<accession>A0AAD7ET67</accession>
<evidence type="ECO:0000256" key="6">
    <source>
        <dbReference type="ARBA" id="ARBA00023002"/>
    </source>
</evidence>
<dbReference type="PANTHER" id="PTHR11552:SF201">
    <property type="entry name" value="GLUCOSE-METHANOL-CHOLINE OXIDOREDUCTASE N-TERMINAL DOMAIN-CONTAINING PROTEIN"/>
    <property type="match status" value="1"/>
</dbReference>
<evidence type="ECO:0008006" key="10">
    <source>
        <dbReference type="Google" id="ProtNLM"/>
    </source>
</evidence>
<feature type="non-terminal residue" evidence="8">
    <location>
        <position position="109"/>
    </location>
</feature>
<evidence type="ECO:0000256" key="7">
    <source>
        <dbReference type="ARBA" id="ARBA00023180"/>
    </source>
</evidence>
<gene>
    <name evidence="8" type="ORF">DFH08DRAFT_663264</name>
</gene>
<evidence type="ECO:0000256" key="3">
    <source>
        <dbReference type="ARBA" id="ARBA00022630"/>
    </source>
</evidence>
<dbReference type="AlphaFoldDB" id="A0AAD7ET67"/>
<keyword evidence="6" id="KW-0560">Oxidoreductase</keyword>
<feature type="non-terminal residue" evidence="8">
    <location>
        <position position="1"/>
    </location>
</feature>
<evidence type="ECO:0000313" key="8">
    <source>
        <dbReference type="EMBL" id="KAJ7347853.1"/>
    </source>
</evidence>
<evidence type="ECO:0000256" key="1">
    <source>
        <dbReference type="ARBA" id="ARBA00001974"/>
    </source>
</evidence>
<evidence type="ECO:0000256" key="2">
    <source>
        <dbReference type="ARBA" id="ARBA00010790"/>
    </source>
</evidence>
<sequence>LASSSFASPNLQKRVSGITYSSVGINGSTFDYIVVGGGLAGFKVASRLSEDPSVTVLLIEAGQDDRTDPEVHDIYEFSNTFGGPEDWAWTAEQGKVIHGGKTLGGSTSI</sequence>
<name>A0AAD7ET67_9AGAR</name>
<dbReference type="GO" id="GO:0016491">
    <property type="term" value="F:oxidoreductase activity"/>
    <property type="evidence" value="ECO:0007669"/>
    <property type="project" value="UniProtKB-KW"/>
</dbReference>
<evidence type="ECO:0000256" key="5">
    <source>
        <dbReference type="ARBA" id="ARBA00022827"/>
    </source>
</evidence>
<keyword evidence="9" id="KW-1185">Reference proteome</keyword>
<dbReference type="GO" id="GO:0050660">
    <property type="term" value="F:flavin adenine dinucleotide binding"/>
    <property type="evidence" value="ECO:0007669"/>
    <property type="project" value="InterPro"/>
</dbReference>
<dbReference type="SUPFAM" id="SSF51905">
    <property type="entry name" value="FAD/NAD(P)-binding domain"/>
    <property type="match status" value="1"/>
</dbReference>
<proteinExistence type="inferred from homology"/>
<organism evidence="8 9">
    <name type="scientific">Mycena albidolilacea</name>
    <dbReference type="NCBI Taxonomy" id="1033008"/>
    <lineage>
        <taxon>Eukaryota</taxon>
        <taxon>Fungi</taxon>
        <taxon>Dikarya</taxon>
        <taxon>Basidiomycota</taxon>
        <taxon>Agaricomycotina</taxon>
        <taxon>Agaricomycetes</taxon>
        <taxon>Agaricomycetidae</taxon>
        <taxon>Agaricales</taxon>
        <taxon>Marasmiineae</taxon>
        <taxon>Mycenaceae</taxon>
        <taxon>Mycena</taxon>
    </lineage>
</organism>
<comment type="similarity">
    <text evidence="2">Belongs to the GMC oxidoreductase family.</text>
</comment>
<dbReference type="InterPro" id="IPR012132">
    <property type="entry name" value="GMC_OxRdtase"/>
</dbReference>
<keyword evidence="3" id="KW-0285">Flavoprotein</keyword>